<protein>
    <submittedName>
        <fullName evidence="1">Uncharacterized protein</fullName>
    </submittedName>
</protein>
<name>A0A3L6FHJ7_MAIZE</name>
<gene>
    <name evidence="1" type="ORF">Zm00014a_026436</name>
</gene>
<proteinExistence type="predicted"/>
<reference evidence="1" key="1">
    <citation type="journal article" date="2018" name="Nat. Genet.">
        <title>Extensive intraspecific gene order and gene structural variations between Mo17 and other maize genomes.</title>
        <authorList>
            <person name="Sun S."/>
            <person name="Zhou Y."/>
            <person name="Chen J."/>
            <person name="Shi J."/>
            <person name="Zhao H."/>
            <person name="Zhao H."/>
            <person name="Song W."/>
            <person name="Zhang M."/>
            <person name="Cui Y."/>
            <person name="Dong X."/>
            <person name="Liu H."/>
            <person name="Ma X."/>
            <person name="Jiao Y."/>
            <person name="Wang B."/>
            <person name="Wei X."/>
            <person name="Stein J.C."/>
            <person name="Glaubitz J.C."/>
            <person name="Lu F."/>
            <person name="Yu G."/>
            <person name="Liang C."/>
            <person name="Fengler K."/>
            <person name="Li B."/>
            <person name="Rafalski A."/>
            <person name="Schnable P.S."/>
            <person name="Ware D.H."/>
            <person name="Buckler E.S."/>
            <person name="Lai J."/>
        </authorList>
    </citation>
    <scope>NUCLEOTIDE SEQUENCE [LARGE SCALE GENOMIC DNA]</scope>
    <source>
        <tissue evidence="1">Seedling</tissue>
    </source>
</reference>
<organism evidence="1">
    <name type="scientific">Zea mays</name>
    <name type="common">Maize</name>
    <dbReference type="NCBI Taxonomy" id="4577"/>
    <lineage>
        <taxon>Eukaryota</taxon>
        <taxon>Viridiplantae</taxon>
        <taxon>Streptophyta</taxon>
        <taxon>Embryophyta</taxon>
        <taxon>Tracheophyta</taxon>
        <taxon>Spermatophyta</taxon>
        <taxon>Magnoliopsida</taxon>
        <taxon>Liliopsida</taxon>
        <taxon>Poales</taxon>
        <taxon>Poaceae</taxon>
        <taxon>PACMAD clade</taxon>
        <taxon>Panicoideae</taxon>
        <taxon>Andropogonodae</taxon>
        <taxon>Andropogoneae</taxon>
        <taxon>Tripsacinae</taxon>
        <taxon>Zea</taxon>
    </lineage>
</organism>
<sequence length="73" mass="8353">MNIKLAILHHMNIYSIQKFANDLRSKKYLFEEVGTINSPDQSLVCLGNLVLLCLAALTWDKCREQMTYPAEHG</sequence>
<evidence type="ECO:0000313" key="1">
    <source>
        <dbReference type="EMBL" id="PWZ32715.1"/>
    </source>
</evidence>
<comment type="caution">
    <text evidence="1">The sequence shown here is derived from an EMBL/GenBank/DDBJ whole genome shotgun (WGS) entry which is preliminary data.</text>
</comment>
<accession>A0A3L6FHJ7</accession>
<dbReference type="AlphaFoldDB" id="A0A3L6FHJ7"/>
<dbReference type="EMBL" id="NCVQ01000004">
    <property type="protein sequence ID" value="PWZ32715.1"/>
    <property type="molecule type" value="Genomic_DNA"/>
</dbReference>
<dbReference type="Proteomes" id="UP000251960">
    <property type="component" value="Chromosome 3"/>
</dbReference>